<reference evidence="3" key="1">
    <citation type="submission" date="2023-06" db="EMBL/GenBank/DDBJ databases">
        <authorList>
            <person name="Jiang Y."/>
            <person name="Liu Q."/>
        </authorList>
    </citation>
    <scope>NUCLEOTIDE SEQUENCE</scope>
    <source>
        <strain evidence="3">CGMCC 1.12090</strain>
    </source>
</reference>
<protein>
    <submittedName>
        <fullName evidence="3">ABC transporter substrate-binding protein</fullName>
    </submittedName>
</protein>
<dbReference type="Pfam" id="PF00497">
    <property type="entry name" value="SBP_bac_3"/>
    <property type="match status" value="1"/>
</dbReference>
<dbReference type="SUPFAM" id="SSF53850">
    <property type="entry name" value="Periplasmic binding protein-like II"/>
    <property type="match status" value="1"/>
</dbReference>
<gene>
    <name evidence="3" type="ORF">Q2T77_17575</name>
</gene>
<keyword evidence="1" id="KW-0732">Signal</keyword>
<dbReference type="EMBL" id="JAUKVY010000012">
    <property type="protein sequence ID" value="MDO1534098.1"/>
    <property type="molecule type" value="Genomic_DNA"/>
</dbReference>
<keyword evidence="4" id="KW-1185">Reference proteome</keyword>
<sequence>MTISPEIRSALAPTGVLRASINLGNPILARWDAGQNLAAGVSVDLATGLAGRLQVELRLVVFDAAGKSVTAVTGEQADVGFFAVDPLRGEGLLFTAPYILIEGSYLVRNDSSIESNEQVDVEGVRIMVGKGSAYDLHLSRELKNAQLVRANTSPAVVDEFLAQKVDVAAGVRQQLASDSARLNGLRLLPGRFMVIQQAMGTPRSRGIEAANYLREFVEDMKSSGFVADAMARHDIKGALVAPPQSD</sequence>
<comment type="caution">
    <text evidence="3">The sequence shown here is derived from an EMBL/GenBank/DDBJ whole genome shotgun (WGS) entry which is preliminary data.</text>
</comment>
<dbReference type="InterPro" id="IPR001638">
    <property type="entry name" value="Solute-binding_3/MltF_N"/>
</dbReference>
<evidence type="ECO:0000256" key="1">
    <source>
        <dbReference type="ARBA" id="ARBA00022729"/>
    </source>
</evidence>
<accession>A0ABT8S5J9</accession>
<dbReference type="Gene3D" id="3.40.190.10">
    <property type="entry name" value="Periplasmic binding protein-like II"/>
    <property type="match status" value="2"/>
</dbReference>
<name>A0ABT8S5J9_9BURK</name>
<dbReference type="Proteomes" id="UP001169027">
    <property type="component" value="Unassembled WGS sequence"/>
</dbReference>
<dbReference type="RefSeq" id="WP_301811346.1">
    <property type="nucleotide sequence ID" value="NZ_JAUJZH010000012.1"/>
</dbReference>
<proteinExistence type="predicted"/>
<evidence type="ECO:0000313" key="3">
    <source>
        <dbReference type="EMBL" id="MDO1534098.1"/>
    </source>
</evidence>
<evidence type="ECO:0000313" key="4">
    <source>
        <dbReference type="Proteomes" id="UP001169027"/>
    </source>
</evidence>
<organism evidence="3 4">
    <name type="scientific">Variovorax ginsengisoli</name>
    <dbReference type="NCBI Taxonomy" id="363844"/>
    <lineage>
        <taxon>Bacteria</taxon>
        <taxon>Pseudomonadati</taxon>
        <taxon>Pseudomonadota</taxon>
        <taxon>Betaproteobacteria</taxon>
        <taxon>Burkholderiales</taxon>
        <taxon>Comamonadaceae</taxon>
        <taxon>Variovorax</taxon>
    </lineage>
</organism>
<dbReference type="SMART" id="SM00062">
    <property type="entry name" value="PBPb"/>
    <property type="match status" value="1"/>
</dbReference>
<feature type="domain" description="Solute-binding protein family 3/N-terminal" evidence="2">
    <location>
        <begin position="16"/>
        <end position="234"/>
    </location>
</feature>
<dbReference type="PANTHER" id="PTHR35936">
    <property type="entry name" value="MEMBRANE-BOUND LYTIC MUREIN TRANSGLYCOSYLASE F"/>
    <property type="match status" value="1"/>
</dbReference>
<dbReference type="CDD" id="cd13623">
    <property type="entry name" value="PBP2_AA_hypothetical"/>
    <property type="match status" value="1"/>
</dbReference>
<evidence type="ECO:0000259" key="2">
    <source>
        <dbReference type="SMART" id="SM00062"/>
    </source>
</evidence>
<dbReference type="PANTHER" id="PTHR35936:SF17">
    <property type="entry name" value="ARGININE-BINDING EXTRACELLULAR PROTEIN ARTP"/>
    <property type="match status" value="1"/>
</dbReference>